<dbReference type="OrthoDB" id="3480230at2"/>
<organism evidence="2 3">
    <name type="scientific">Bartonella apis</name>
    <dbReference type="NCBI Taxonomy" id="1686310"/>
    <lineage>
        <taxon>Bacteria</taxon>
        <taxon>Pseudomonadati</taxon>
        <taxon>Pseudomonadota</taxon>
        <taxon>Alphaproteobacteria</taxon>
        <taxon>Hyphomicrobiales</taxon>
        <taxon>Bartonellaceae</taxon>
        <taxon>Bartonella</taxon>
    </lineage>
</organism>
<protein>
    <submittedName>
        <fullName evidence="2">Helix-turn-helix protein</fullName>
    </submittedName>
</protein>
<dbReference type="RefSeq" id="WP_075868961.1">
    <property type="nucleotide sequence ID" value="NZ_CALYQA010000004.1"/>
</dbReference>
<sequence length="216" mass="24398">MTKIIDNDVDVKWVKEKMDAAGIRSYAELGRKSGMMQRTLITLVLQGQRNIQQENLIKMAEVLKVSPFDLAEKLGGRTYNFLSALKDMEANEELEIRGSIDDNFAVHFFEARHFKTVHADIKTPAGSYGLVYDIKNNPATIFSDSIAVALEKREAPTTMMLKRNNIVWLADGRVLLRHVISGQLRNRFNIFGANMPPLYDVEILAFSPLPILAMTL</sequence>
<accession>A0A1R0F9X8</accession>
<keyword evidence="3" id="KW-1185">Reference proteome</keyword>
<evidence type="ECO:0000259" key="1">
    <source>
        <dbReference type="PROSITE" id="PS50943"/>
    </source>
</evidence>
<dbReference type="GO" id="GO:0003677">
    <property type="term" value="F:DNA binding"/>
    <property type="evidence" value="ECO:0007669"/>
    <property type="project" value="InterPro"/>
</dbReference>
<evidence type="ECO:0000313" key="3">
    <source>
        <dbReference type="Proteomes" id="UP000187344"/>
    </source>
</evidence>
<proteinExistence type="predicted"/>
<dbReference type="InterPro" id="IPR010982">
    <property type="entry name" value="Lambda_DNA-bd_dom_sf"/>
</dbReference>
<name>A0A1R0F9X8_9HYPH</name>
<dbReference type="SMART" id="SM00530">
    <property type="entry name" value="HTH_XRE"/>
    <property type="match status" value="1"/>
</dbReference>
<dbReference type="Pfam" id="PF01381">
    <property type="entry name" value="HTH_3"/>
    <property type="match status" value="1"/>
</dbReference>
<gene>
    <name evidence="2" type="ORF">PEB0149_012310</name>
</gene>
<feature type="domain" description="HTH cro/C1-type" evidence="1">
    <location>
        <begin position="27"/>
        <end position="70"/>
    </location>
</feature>
<dbReference type="Proteomes" id="UP000187344">
    <property type="component" value="Unassembled WGS sequence"/>
</dbReference>
<comment type="caution">
    <text evidence="2">The sequence shown here is derived from an EMBL/GenBank/DDBJ whole genome shotgun (WGS) entry which is preliminary data.</text>
</comment>
<dbReference type="EMBL" id="LXYT01000001">
    <property type="protein sequence ID" value="OLY43794.1"/>
    <property type="molecule type" value="Genomic_DNA"/>
</dbReference>
<reference evidence="2 3" key="1">
    <citation type="submission" date="2016-12" db="EMBL/GenBank/DDBJ databases">
        <title>Comparative genomics of Bartonella apis.</title>
        <authorList>
            <person name="Engel P."/>
        </authorList>
    </citation>
    <scope>NUCLEOTIDE SEQUENCE [LARGE SCALE GENOMIC DNA]</scope>
    <source>
        <strain evidence="2 3">PEB0149</strain>
    </source>
</reference>
<dbReference type="Gene3D" id="1.10.260.40">
    <property type="entry name" value="lambda repressor-like DNA-binding domains"/>
    <property type="match status" value="1"/>
</dbReference>
<dbReference type="AlphaFoldDB" id="A0A1R0F9X8"/>
<evidence type="ECO:0000313" key="2">
    <source>
        <dbReference type="EMBL" id="OLY43794.1"/>
    </source>
</evidence>
<dbReference type="InterPro" id="IPR001387">
    <property type="entry name" value="Cro/C1-type_HTH"/>
</dbReference>
<dbReference type="PROSITE" id="PS50943">
    <property type="entry name" value="HTH_CROC1"/>
    <property type="match status" value="1"/>
</dbReference>